<dbReference type="ExpressionAtlas" id="A0A1B6QL75">
    <property type="expression patterns" value="baseline"/>
</dbReference>
<dbReference type="InParanoid" id="A0A1B6QL75"/>
<sequence length="96" mass="11297">MLSQFIDFATSMFLLFFYMAFQYTVTYCRMMRSHSQLQTELLNFSFAWLTGIVIGAASASRPSSCLCQVTSCRQEFHNRCVLEWRKLEVKWSTRVI</sequence>
<dbReference type="EMBL" id="CM000760">
    <property type="protein sequence ID" value="KXG38681.1"/>
    <property type="molecule type" value="Genomic_DNA"/>
</dbReference>
<gene>
    <name evidence="2" type="ORF">SORBI_3001G266700</name>
</gene>
<evidence type="ECO:0000313" key="2">
    <source>
        <dbReference type="EMBL" id="KXG38681.1"/>
    </source>
</evidence>
<accession>A0A1B6QL75</accession>
<dbReference type="Proteomes" id="UP000000768">
    <property type="component" value="Chromosome 1"/>
</dbReference>
<protein>
    <submittedName>
        <fullName evidence="2">Uncharacterized protein</fullName>
    </submittedName>
</protein>
<dbReference type="AlphaFoldDB" id="A0A1B6QL75"/>
<keyword evidence="1" id="KW-0472">Membrane</keyword>
<reference evidence="3" key="2">
    <citation type="journal article" date="2018" name="Plant J.">
        <title>The Sorghum bicolor reference genome: improved assembly, gene annotations, a transcriptome atlas, and signatures of genome organization.</title>
        <authorList>
            <person name="McCormick R.F."/>
            <person name="Truong S.K."/>
            <person name="Sreedasyam A."/>
            <person name="Jenkins J."/>
            <person name="Shu S."/>
            <person name="Sims D."/>
            <person name="Kennedy M."/>
            <person name="Amirebrahimi M."/>
            <person name="Weers B.D."/>
            <person name="McKinley B."/>
            <person name="Mattison A."/>
            <person name="Morishige D.T."/>
            <person name="Grimwood J."/>
            <person name="Schmutz J."/>
            <person name="Mullet J.E."/>
        </authorList>
    </citation>
    <scope>NUCLEOTIDE SEQUENCE [LARGE SCALE GENOMIC DNA]</scope>
    <source>
        <strain evidence="3">cv. BTx623</strain>
    </source>
</reference>
<keyword evidence="1" id="KW-1133">Transmembrane helix</keyword>
<organism evidence="2 3">
    <name type="scientific">Sorghum bicolor</name>
    <name type="common">Sorghum</name>
    <name type="synonym">Sorghum vulgare</name>
    <dbReference type="NCBI Taxonomy" id="4558"/>
    <lineage>
        <taxon>Eukaryota</taxon>
        <taxon>Viridiplantae</taxon>
        <taxon>Streptophyta</taxon>
        <taxon>Embryophyta</taxon>
        <taxon>Tracheophyta</taxon>
        <taxon>Spermatophyta</taxon>
        <taxon>Magnoliopsida</taxon>
        <taxon>Liliopsida</taxon>
        <taxon>Poales</taxon>
        <taxon>Poaceae</taxon>
        <taxon>PACMAD clade</taxon>
        <taxon>Panicoideae</taxon>
        <taxon>Andropogonodae</taxon>
        <taxon>Andropogoneae</taxon>
        <taxon>Sorghinae</taxon>
        <taxon>Sorghum</taxon>
    </lineage>
</organism>
<feature type="transmembrane region" description="Helical" evidence="1">
    <location>
        <begin position="12"/>
        <end position="29"/>
    </location>
</feature>
<dbReference type="Gramene" id="KXG38681">
    <property type="protein sequence ID" value="KXG38681"/>
    <property type="gene ID" value="SORBI_3001G266700"/>
</dbReference>
<name>A0A1B6QL75_SORBI</name>
<proteinExistence type="predicted"/>
<evidence type="ECO:0000313" key="3">
    <source>
        <dbReference type="Proteomes" id="UP000000768"/>
    </source>
</evidence>
<keyword evidence="3" id="KW-1185">Reference proteome</keyword>
<reference evidence="2 3" key="1">
    <citation type="journal article" date="2009" name="Nature">
        <title>The Sorghum bicolor genome and the diversification of grasses.</title>
        <authorList>
            <person name="Paterson A.H."/>
            <person name="Bowers J.E."/>
            <person name="Bruggmann R."/>
            <person name="Dubchak I."/>
            <person name="Grimwood J."/>
            <person name="Gundlach H."/>
            <person name="Haberer G."/>
            <person name="Hellsten U."/>
            <person name="Mitros T."/>
            <person name="Poliakov A."/>
            <person name="Schmutz J."/>
            <person name="Spannagl M."/>
            <person name="Tang H."/>
            <person name="Wang X."/>
            <person name="Wicker T."/>
            <person name="Bharti A.K."/>
            <person name="Chapman J."/>
            <person name="Feltus F.A."/>
            <person name="Gowik U."/>
            <person name="Grigoriev I.V."/>
            <person name="Lyons E."/>
            <person name="Maher C.A."/>
            <person name="Martis M."/>
            <person name="Narechania A."/>
            <person name="Otillar R.P."/>
            <person name="Penning B.W."/>
            <person name="Salamov A.A."/>
            <person name="Wang Y."/>
            <person name="Zhang L."/>
            <person name="Carpita N.C."/>
            <person name="Freeling M."/>
            <person name="Gingle A.R."/>
            <person name="Hash C.T."/>
            <person name="Keller B."/>
            <person name="Klein P."/>
            <person name="Kresovich S."/>
            <person name="McCann M.C."/>
            <person name="Ming R."/>
            <person name="Peterson D.G."/>
            <person name="Mehboob-ur-Rahman"/>
            <person name="Ware D."/>
            <person name="Westhoff P."/>
            <person name="Mayer K.F."/>
            <person name="Messing J."/>
            <person name="Rokhsar D.S."/>
        </authorList>
    </citation>
    <scope>NUCLEOTIDE SEQUENCE [LARGE SCALE GENOMIC DNA]</scope>
    <source>
        <strain evidence="3">cv. BTx623</strain>
    </source>
</reference>
<keyword evidence="1" id="KW-0812">Transmembrane</keyword>
<evidence type="ECO:0000256" key="1">
    <source>
        <dbReference type="SAM" id="Phobius"/>
    </source>
</evidence>